<feature type="coiled-coil region" evidence="8">
    <location>
        <begin position="290"/>
        <end position="317"/>
    </location>
</feature>
<dbReference type="GO" id="GO:0008270">
    <property type="term" value="F:zinc ion binding"/>
    <property type="evidence" value="ECO:0007669"/>
    <property type="project" value="UniProtKB-KW"/>
</dbReference>
<evidence type="ECO:0000256" key="6">
    <source>
        <dbReference type="ARBA" id="ARBA00023242"/>
    </source>
</evidence>
<evidence type="ECO:0000256" key="7">
    <source>
        <dbReference type="PROSITE-ProRule" id="PRU00027"/>
    </source>
</evidence>
<proteinExistence type="predicted"/>
<dbReference type="Proteomes" id="UP001295444">
    <property type="component" value="Chromosome 10"/>
</dbReference>
<dbReference type="SUPFAM" id="SSF57667">
    <property type="entry name" value="beta-beta-alpha zinc fingers"/>
    <property type="match status" value="1"/>
</dbReference>
<dbReference type="InterPro" id="IPR052717">
    <property type="entry name" value="Vacuolar_transposase_reg"/>
</dbReference>
<dbReference type="InterPro" id="IPR003656">
    <property type="entry name" value="Znf_BED"/>
</dbReference>
<dbReference type="InterPro" id="IPR036236">
    <property type="entry name" value="Znf_C2H2_sf"/>
</dbReference>
<dbReference type="PROSITE" id="PS50280">
    <property type="entry name" value="SET"/>
    <property type="match status" value="1"/>
</dbReference>
<evidence type="ECO:0000256" key="2">
    <source>
        <dbReference type="ARBA" id="ARBA00022723"/>
    </source>
</evidence>
<evidence type="ECO:0000256" key="9">
    <source>
        <dbReference type="SAM" id="MobiDB-lite"/>
    </source>
</evidence>
<dbReference type="InterPro" id="IPR001214">
    <property type="entry name" value="SET_dom"/>
</dbReference>
<keyword evidence="8" id="KW-0175">Coiled coil</keyword>
<dbReference type="SUPFAM" id="SSF53098">
    <property type="entry name" value="Ribonuclease H-like"/>
    <property type="match status" value="1"/>
</dbReference>
<sequence>MVLSFFRKPSWNAAFDCCCGNPQQHSDSWGSKVAPASSLYMPGHCTITRLQTANYTHTSIKTTGDPDDYDWLVKLSIRCLSYRSQASRYCCFCVLIGQAAAAQPDEGGNEGKEAPPLAGKAAHRGLITNRYVQSVKAAGAGLGPAVSDSPEENRNIRTKIYIYKYKYRRMVNTGYLRDADNIAATRQRQPISVDSIPIPVRRSREEGVLVQRPTLPSPLGPGAVPVRPTSANNRKAHRRLFRYWRGETASRPWGIGVNRNVCFKCYETSSIAPKDIRGISAIFAFSAGACTSIRQMMQAAEEACAQLEDELLFCEDCRLYFRDSCPQHGTPTFILDTPVPENVPSRALLSLPEGLVVKERSQGGFGVWCTIPIIPRGCIFGPYEGDILVERNECTLYSWAVRENGSYFYIDASDDSKSSWMRYVACASTEEEHNLTVFQYRGKIYYRACQLIHSGTELLVWIGEEYARTLGLKLGEHFKYEFGEKELLMKLFQDLHLKTIDSMSNHISPRSQYLCNDMVTPLIQSHKPNYPLNNIGHPSSGFQLLEGTQNLVSLGRAQSRYWTFFGFQGDAYGRIIDKTKIICKLCGVRLSYSGNTTNLRQHLIYKHRREYNELVGTQGAVVDPQKNLEPVSPRELTSRAIVTPTVGRTTKAVADFIVRDLMPVEIIEGEGFSQMLSILDPNYKLPAASFLAHTILQEMHIQAKLKVVELVKGLHECSVSFDLWKHSGSLSYLTLTIHYVDEGFESKNMVLSSRVVSDDLSADNLKLVLLGIAEEWGIRENTFYVVGLDSPSVKLAASRLGWKSLPCVGQVLRNCIEAVLKYPTIHSMLDRFRRLIATICSSSAQTEELTMHGPILKVHLKMFLRDGTKWYSVYTLLQSIVDHSKVFKDIVETMKEENIILQHDDWSVLQDVVDILKPLAIATSTFTKDQFAGLSLVKPVITSLLYKHLAPNEWDSEFSKIIKKAIHEDLSFKFSDCEVNQVLNLACALDPRFRGLDFLSQPDRVETLHLLKIEASNLAKIQHTEPVCSPPEPQNPRPPPKKVKQDSGIEFLLGDLCSVRNSSASTVNQQAEQEISSFQTSEASSLCQDPLQWWKMHYTQYPLLARAARKLLAIPATSVPTSWLFTDAGVAVYRKRSALTAEHVDMLVFLNGNRLIL</sequence>
<dbReference type="GO" id="GO:0003677">
    <property type="term" value="F:DNA binding"/>
    <property type="evidence" value="ECO:0007669"/>
    <property type="project" value="UniProtKB-KW"/>
</dbReference>
<dbReference type="PANTHER" id="PTHR46169:SF2">
    <property type="entry name" value="E3 SUMO-PROTEIN LIGASE ZBED1"/>
    <property type="match status" value="1"/>
</dbReference>
<reference evidence="12" key="1">
    <citation type="submission" date="2022-03" db="EMBL/GenBank/DDBJ databases">
        <authorList>
            <person name="Alioto T."/>
            <person name="Alioto T."/>
            <person name="Gomez Garrido J."/>
        </authorList>
    </citation>
    <scope>NUCLEOTIDE SEQUENCE</scope>
</reference>
<evidence type="ECO:0000256" key="3">
    <source>
        <dbReference type="ARBA" id="ARBA00022771"/>
    </source>
</evidence>
<keyword evidence="5" id="KW-0238">DNA-binding</keyword>
<keyword evidence="2" id="KW-0479">Metal-binding</keyword>
<accession>A0AAD1TAG2</accession>
<dbReference type="Gene3D" id="2.170.270.10">
    <property type="entry name" value="SET domain"/>
    <property type="match status" value="1"/>
</dbReference>
<dbReference type="PANTHER" id="PTHR46169">
    <property type="entry name" value="DNA REPLICATION-RELATED ELEMENT FACTOR, ISOFORM A"/>
    <property type="match status" value="1"/>
</dbReference>
<dbReference type="SMART" id="SM00614">
    <property type="entry name" value="ZnF_BED"/>
    <property type="match status" value="1"/>
</dbReference>
<evidence type="ECO:0000259" key="10">
    <source>
        <dbReference type="PROSITE" id="PS50280"/>
    </source>
</evidence>
<feature type="domain" description="SET" evidence="10">
    <location>
        <begin position="353"/>
        <end position="463"/>
    </location>
</feature>
<dbReference type="GO" id="GO:0005634">
    <property type="term" value="C:nucleus"/>
    <property type="evidence" value="ECO:0007669"/>
    <property type="project" value="UniProtKB-SubCell"/>
</dbReference>
<evidence type="ECO:0000313" key="13">
    <source>
        <dbReference type="Proteomes" id="UP001295444"/>
    </source>
</evidence>
<dbReference type="InterPro" id="IPR008906">
    <property type="entry name" value="HATC_C_dom"/>
</dbReference>
<dbReference type="Pfam" id="PF02892">
    <property type="entry name" value="zf-BED"/>
    <property type="match status" value="1"/>
</dbReference>
<comment type="subcellular location">
    <subcellularLocation>
        <location evidence="1">Nucleus</location>
    </subcellularLocation>
</comment>
<dbReference type="PROSITE" id="PS50808">
    <property type="entry name" value="ZF_BED"/>
    <property type="match status" value="1"/>
</dbReference>
<keyword evidence="6" id="KW-0539">Nucleus</keyword>
<keyword evidence="13" id="KW-1185">Reference proteome</keyword>
<feature type="domain" description="BED-type" evidence="11">
    <location>
        <begin position="556"/>
        <end position="614"/>
    </location>
</feature>
<keyword evidence="4" id="KW-0862">Zinc</keyword>
<dbReference type="EMBL" id="OW240921">
    <property type="protein sequence ID" value="CAH2318985.1"/>
    <property type="molecule type" value="Genomic_DNA"/>
</dbReference>
<evidence type="ECO:0000313" key="12">
    <source>
        <dbReference type="EMBL" id="CAH2318985.1"/>
    </source>
</evidence>
<evidence type="ECO:0000256" key="4">
    <source>
        <dbReference type="ARBA" id="ARBA00022833"/>
    </source>
</evidence>
<dbReference type="GO" id="GO:0046983">
    <property type="term" value="F:protein dimerization activity"/>
    <property type="evidence" value="ECO:0007669"/>
    <property type="project" value="InterPro"/>
</dbReference>
<name>A0AAD1TAG2_PELCU</name>
<dbReference type="Pfam" id="PF05699">
    <property type="entry name" value="Dimer_Tnp_hAT"/>
    <property type="match status" value="1"/>
</dbReference>
<dbReference type="AlphaFoldDB" id="A0AAD1TAG2"/>
<evidence type="ECO:0000256" key="5">
    <source>
        <dbReference type="ARBA" id="ARBA00023125"/>
    </source>
</evidence>
<keyword evidence="3 7" id="KW-0863">Zinc-finger</keyword>
<organism evidence="12 13">
    <name type="scientific">Pelobates cultripes</name>
    <name type="common">Western spadefoot toad</name>
    <dbReference type="NCBI Taxonomy" id="61616"/>
    <lineage>
        <taxon>Eukaryota</taxon>
        <taxon>Metazoa</taxon>
        <taxon>Chordata</taxon>
        <taxon>Craniata</taxon>
        <taxon>Vertebrata</taxon>
        <taxon>Euteleostomi</taxon>
        <taxon>Amphibia</taxon>
        <taxon>Batrachia</taxon>
        <taxon>Anura</taxon>
        <taxon>Pelobatoidea</taxon>
        <taxon>Pelobatidae</taxon>
        <taxon>Pelobates</taxon>
    </lineage>
</organism>
<dbReference type="Pfam" id="PF21549">
    <property type="entry name" value="PRDM2_PR"/>
    <property type="match status" value="1"/>
</dbReference>
<dbReference type="SUPFAM" id="SSF140996">
    <property type="entry name" value="Hermes dimerisation domain"/>
    <property type="match status" value="1"/>
</dbReference>
<protein>
    <submittedName>
        <fullName evidence="12">Zinc finger BED domain-containing 1-like</fullName>
    </submittedName>
</protein>
<dbReference type="GO" id="GO:0006357">
    <property type="term" value="P:regulation of transcription by RNA polymerase II"/>
    <property type="evidence" value="ECO:0007669"/>
    <property type="project" value="TreeGrafter"/>
</dbReference>
<dbReference type="InterPro" id="IPR046341">
    <property type="entry name" value="SET_dom_sf"/>
</dbReference>
<gene>
    <name evidence="12" type="ORF">PECUL_23A020274</name>
</gene>
<feature type="region of interest" description="Disordered" evidence="9">
    <location>
        <begin position="1025"/>
        <end position="1045"/>
    </location>
</feature>
<evidence type="ECO:0000256" key="1">
    <source>
        <dbReference type="ARBA" id="ARBA00004123"/>
    </source>
</evidence>
<evidence type="ECO:0000256" key="8">
    <source>
        <dbReference type="SAM" id="Coils"/>
    </source>
</evidence>
<evidence type="ECO:0000259" key="11">
    <source>
        <dbReference type="PROSITE" id="PS50808"/>
    </source>
</evidence>
<feature type="compositionally biased region" description="Pro residues" evidence="9">
    <location>
        <begin position="1028"/>
        <end position="1038"/>
    </location>
</feature>
<dbReference type="InterPro" id="IPR012337">
    <property type="entry name" value="RNaseH-like_sf"/>
</dbReference>